<dbReference type="InterPro" id="IPR013783">
    <property type="entry name" value="Ig-like_fold"/>
</dbReference>
<name>A0A5B8MMN1_9CHLO</name>
<dbReference type="Gene3D" id="2.60.40.1180">
    <property type="entry name" value="Golgi alpha-mannosidase II"/>
    <property type="match status" value="1"/>
</dbReference>
<dbReference type="PANTHER" id="PTHR43002">
    <property type="entry name" value="GLYCOGEN DEBRANCHING ENZYME"/>
    <property type="match status" value="1"/>
</dbReference>
<dbReference type="EMBL" id="CP031039">
    <property type="protein sequence ID" value="QDZ21918.1"/>
    <property type="molecule type" value="Genomic_DNA"/>
</dbReference>
<dbReference type="AlphaFoldDB" id="A0A5B8MMN1"/>
<dbReference type="Proteomes" id="UP000316726">
    <property type="component" value="Chromosome 6"/>
</dbReference>
<dbReference type="SUPFAM" id="SSF81296">
    <property type="entry name" value="E set domains"/>
    <property type="match status" value="1"/>
</dbReference>
<dbReference type="InterPro" id="IPR017853">
    <property type="entry name" value="GH"/>
</dbReference>
<gene>
    <name evidence="2" type="ORF">A3770_06p44360</name>
</gene>
<protein>
    <submittedName>
        <fullName evidence="2">Putative isoamylase</fullName>
    </submittedName>
</protein>
<dbReference type="OrthoDB" id="204980at2759"/>
<reference evidence="2 3" key="1">
    <citation type="submission" date="2018-07" db="EMBL/GenBank/DDBJ databases">
        <title>The complete nuclear genome of the prasinophyte Chloropicon primus (CCMP1205).</title>
        <authorList>
            <person name="Pombert J.-F."/>
            <person name="Otis C."/>
            <person name="Turmel M."/>
            <person name="Lemieux C."/>
        </authorList>
    </citation>
    <scope>NUCLEOTIDE SEQUENCE [LARGE SCALE GENOMIC DNA]</scope>
    <source>
        <strain evidence="2 3">CCMP1205</strain>
    </source>
</reference>
<evidence type="ECO:0000313" key="2">
    <source>
        <dbReference type="EMBL" id="QDZ21918.1"/>
    </source>
</evidence>
<keyword evidence="3" id="KW-1185">Reference proteome</keyword>
<organism evidence="2 3">
    <name type="scientific">Chloropicon primus</name>
    <dbReference type="NCBI Taxonomy" id="1764295"/>
    <lineage>
        <taxon>Eukaryota</taxon>
        <taxon>Viridiplantae</taxon>
        <taxon>Chlorophyta</taxon>
        <taxon>Chloropicophyceae</taxon>
        <taxon>Chloropicales</taxon>
        <taxon>Chloropicaceae</taxon>
        <taxon>Chloropicon</taxon>
    </lineage>
</organism>
<dbReference type="Gene3D" id="3.20.20.80">
    <property type="entry name" value="Glycosidases"/>
    <property type="match status" value="1"/>
</dbReference>
<dbReference type="InterPro" id="IPR013780">
    <property type="entry name" value="Glyco_hydro_b"/>
</dbReference>
<dbReference type="InterPro" id="IPR014756">
    <property type="entry name" value="Ig_E-set"/>
</dbReference>
<sequence>MRLPGFTAGRRATASAVERRHAYQLVGSRNEVVRVCVEETQASMAVTVRLRKSNSSGEMSLRWWILGGASGEVEVSQGMTGACEATKLAGNALVTPFSLEGGEFVVTLVLPRSEEPFSRFGFNPTYVHSGRPVLSRPRDHSFFGVPLGFYPGTPFPLGAHRVEGDWFNFTLLSDGPVAPKLHLFETTSGGKGEPCAYELELDPTVNRTGGVWHCALRVPGGVDAYALSLPETHPVHGYKVDEEMVADPFGDDVAHTKVPSGGEKICTVSLLPRGEGQGEDIEEEWEEDGPLHHTLSKTVVLEMDLRREDGDQDGDGGVFEAVETAAVGLEDSGVTALAVRGLLSEETLTSVTSVANGLGSSAMKRLVASLHRMDLELFVQLDCLKLQSVAKAPHLNEGKAIQSLKESLRFLVTEYHLDGIFFLHAEKLTHGDSGVVLDRPPIVEDLCNDPVLQSTKMVAVPFGSHLLPREGVRGFPHWGRWAEMNSRFVTDMQDLFLQDDRSKVDLTKVSMRLTGSADLFQRWENGSYHLFAERPPCYGLNSVSSMDGLPFSQQVEQGSKKAKFSDSIRWALITAAFASQGVPLIRLLDLSNENWAEELAVFSKLASFRECYSDLIQQPSFDAPRDLRWHGVDALAEPKWEMPPPAPLELPVGSPLEEPLACQVGELRYIGMSFWSESKLDAVYAGFNGNDTDVLVTLPEPQLGHRWVVVLDSGRLELSLTNESTAASPEYLMKPKSSILLVMQRP</sequence>
<dbReference type="Gene3D" id="2.60.40.10">
    <property type="entry name" value="Immunoglobulins"/>
    <property type="match status" value="1"/>
</dbReference>
<accession>A0A5B8MMN1</accession>
<evidence type="ECO:0000313" key="3">
    <source>
        <dbReference type="Proteomes" id="UP000316726"/>
    </source>
</evidence>
<dbReference type="SUPFAM" id="SSF51445">
    <property type="entry name" value="(Trans)glycosidases"/>
    <property type="match status" value="1"/>
</dbReference>
<dbReference type="STRING" id="1764295.A0A5B8MMN1"/>
<comment type="similarity">
    <text evidence="1">Belongs to the glycosyl hydrolase 13 family.</text>
</comment>
<dbReference type="SUPFAM" id="SSF51011">
    <property type="entry name" value="Glycosyl hydrolase domain"/>
    <property type="match status" value="1"/>
</dbReference>
<proteinExistence type="inferred from homology"/>
<evidence type="ECO:0000256" key="1">
    <source>
        <dbReference type="ARBA" id="ARBA00008061"/>
    </source>
</evidence>